<evidence type="ECO:0000256" key="10">
    <source>
        <dbReference type="SAM" id="Phobius"/>
    </source>
</evidence>
<dbReference type="GO" id="GO:0004984">
    <property type="term" value="F:olfactory receptor activity"/>
    <property type="evidence" value="ECO:0007669"/>
    <property type="project" value="InterPro"/>
</dbReference>
<dbReference type="InterPro" id="IPR000276">
    <property type="entry name" value="GPCR_Rhodpsn"/>
</dbReference>
<evidence type="ECO:0000256" key="5">
    <source>
        <dbReference type="ARBA" id="ARBA00022989"/>
    </source>
</evidence>
<dbReference type="PANTHER" id="PTHR26452">
    <property type="entry name" value="OLFACTORY RECEPTOR"/>
    <property type="match status" value="1"/>
</dbReference>
<keyword evidence="4" id="KW-0716">Sensory transduction</keyword>
<protein>
    <recommendedName>
        <fullName evidence="11">G-protein coupled receptors family 1 profile domain-containing protein</fullName>
    </recommendedName>
</protein>
<evidence type="ECO:0000256" key="7">
    <source>
        <dbReference type="ARBA" id="ARBA00023136"/>
    </source>
</evidence>
<dbReference type="PRINTS" id="PR00245">
    <property type="entry name" value="OLFACTORYR"/>
</dbReference>
<organism evidence="12 13">
    <name type="scientific">Pyxicephalus adspersus</name>
    <name type="common">African bullfrog</name>
    <dbReference type="NCBI Taxonomy" id="30357"/>
    <lineage>
        <taxon>Eukaryota</taxon>
        <taxon>Metazoa</taxon>
        <taxon>Chordata</taxon>
        <taxon>Craniata</taxon>
        <taxon>Vertebrata</taxon>
        <taxon>Euteleostomi</taxon>
        <taxon>Amphibia</taxon>
        <taxon>Batrachia</taxon>
        <taxon>Anura</taxon>
        <taxon>Neobatrachia</taxon>
        <taxon>Ranoidea</taxon>
        <taxon>Pyxicephalidae</taxon>
        <taxon>Pyxicephalinae</taxon>
        <taxon>Pyxicephalus</taxon>
    </lineage>
</organism>
<dbReference type="CDD" id="cd13954">
    <property type="entry name" value="7tmA_OR"/>
    <property type="match status" value="1"/>
</dbReference>
<dbReference type="InterPro" id="IPR017452">
    <property type="entry name" value="GPCR_Rhodpsn_7TM"/>
</dbReference>
<evidence type="ECO:0000256" key="3">
    <source>
        <dbReference type="ARBA" id="ARBA00022692"/>
    </source>
</evidence>
<comment type="subcellular location">
    <subcellularLocation>
        <location evidence="1">Cell membrane</location>
        <topology evidence="1">Multi-pass membrane protein</topology>
    </subcellularLocation>
</comment>
<feature type="transmembrane region" description="Helical" evidence="10">
    <location>
        <begin position="98"/>
        <end position="120"/>
    </location>
</feature>
<keyword evidence="5 10" id="KW-1133">Transmembrane helix</keyword>
<keyword evidence="13" id="KW-1185">Reference proteome</keyword>
<accession>A0AAV3A267</accession>
<keyword evidence="4" id="KW-0552">Olfaction</keyword>
<dbReference type="Proteomes" id="UP001181693">
    <property type="component" value="Unassembled WGS sequence"/>
</dbReference>
<name>A0AAV3A267_PYXAD</name>
<evidence type="ECO:0000313" key="13">
    <source>
        <dbReference type="Proteomes" id="UP001181693"/>
    </source>
</evidence>
<keyword evidence="8" id="KW-0675">Receptor</keyword>
<gene>
    <name evidence="12" type="ORF">GDO54_017488</name>
</gene>
<keyword evidence="7 10" id="KW-0472">Membrane</keyword>
<dbReference type="GO" id="GO:0004930">
    <property type="term" value="F:G protein-coupled receptor activity"/>
    <property type="evidence" value="ECO:0007669"/>
    <property type="project" value="UniProtKB-KW"/>
</dbReference>
<proteinExistence type="predicted"/>
<feature type="transmembrane region" description="Helical" evidence="10">
    <location>
        <begin position="140"/>
        <end position="163"/>
    </location>
</feature>
<comment type="caution">
    <text evidence="12">The sequence shown here is derived from an EMBL/GenBank/DDBJ whole genome shotgun (WGS) entry which is preliminary data.</text>
</comment>
<evidence type="ECO:0000259" key="11">
    <source>
        <dbReference type="PROSITE" id="PS50262"/>
    </source>
</evidence>
<evidence type="ECO:0000256" key="8">
    <source>
        <dbReference type="ARBA" id="ARBA00023170"/>
    </source>
</evidence>
<dbReference type="FunFam" id="1.20.1070.10:FF:000015">
    <property type="entry name" value="Olfactory receptor"/>
    <property type="match status" value="1"/>
</dbReference>
<dbReference type="InterPro" id="IPR000725">
    <property type="entry name" value="Olfact_rcpt"/>
</dbReference>
<evidence type="ECO:0000256" key="9">
    <source>
        <dbReference type="ARBA" id="ARBA00023224"/>
    </source>
</evidence>
<sequence>MEERNITWPSEFILLGFYEWPHLQPILFVIFLLIYFIALIGNLFLTVVIFSSSNLHTPMYFFLCNLSILDIIQTSNVMPKILDICLTKNQSISYLGCLTQVFLFVTCVVVQTFLLAAMAYDRYVAICCPLRYTYLMNMTISLHLAIISWGFGFVGSVVLIGFISHFTFTRFNIINSLLCDQESLLKLTTSNIREIKMAALILIFIFGFIPLAFIIVTYVFVIYNILKIHSNRGKRKAFSTCSSQLTVIILYLGILLKMYLRPNSGNSVVEGKIVSMMYITCIPTLNPVIYSLRNKDVHMAVKKLRSTIHGRL</sequence>
<feature type="domain" description="G-protein coupled receptors family 1 profile" evidence="11">
    <location>
        <begin position="41"/>
        <end position="290"/>
    </location>
</feature>
<evidence type="ECO:0000256" key="6">
    <source>
        <dbReference type="ARBA" id="ARBA00023040"/>
    </source>
</evidence>
<evidence type="ECO:0000256" key="1">
    <source>
        <dbReference type="ARBA" id="ARBA00004651"/>
    </source>
</evidence>
<dbReference type="InterPro" id="IPR050516">
    <property type="entry name" value="Olfactory_GPCR"/>
</dbReference>
<dbReference type="PRINTS" id="PR00237">
    <property type="entry name" value="GPCRRHODOPSN"/>
</dbReference>
<dbReference type="PROSITE" id="PS50262">
    <property type="entry name" value="G_PROTEIN_RECEP_F1_2"/>
    <property type="match status" value="1"/>
</dbReference>
<dbReference type="AlphaFoldDB" id="A0AAV3A267"/>
<dbReference type="Gene3D" id="1.20.1070.10">
    <property type="entry name" value="Rhodopsin 7-helix transmembrane proteins"/>
    <property type="match status" value="1"/>
</dbReference>
<feature type="transmembrane region" description="Helical" evidence="10">
    <location>
        <begin position="272"/>
        <end position="292"/>
    </location>
</feature>
<feature type="transmembrane region" description="Helical" evidence="10">
    <location>
        <begin position="197"/>
        <end position="226"/>
    </location>
</feature>
<dbReference type="SUPFAM" id="SSF81321">
    <property type="entry name" value="Family A G protein-coupled receptor-like"/>
    <property type="match status" value="1"/>
</dbReference>
<feature type="transmembrane region" description="Helical" evidence="10">
    <location>
        <begin position="26"/>
        <end position="48"/>
    </location>
</feature>
<keyword evidence="9" id="KW-0807">Transducer</keyword>
<keyword evidence="6" id="KW-0297">G-protein coupled receptor</keyword>
<feature type="transmembrane region" description="Helical" evidence="10">
    <location>
        <begin position="238"/>
        <end position="260"/>
    </location>
</feature>
<keyword evidence="2" id="KW-1003">Cell membrane</keyword>
<reference evidence="12" key="1">
    <citation type="thesis" date="2020" institute="ProQuest LLC" country="789 East Eisenhower Parkway, Ann Arbor, MI, USA">
        <title>Comparative Genomics and Chromosome Evolution.</title>
        <authorList>
            <person name="Mudd A.B."/>
        </authorList>
    </citation>
    <scope>NUCLEOTIDE SEQUENCE</scope>
    <source>
        <strain evidence="12">1538</strain>
        <tissue evidence="12">Blood</tissue>
    </source>
</reference>
<keyword evidence="3 10" id="KW-0812">Transmembrane</keyword>
<dbReference type="EMBL" id="DYDO01000007">
    <property type="protein sequence ID" value="DBA20739.1"/>
    <property type="molecule type" value="Genomic_DNA"/>
</dbReference>
<evidence type="ECO:0000256" key="2">
    <source>
        <dbReference type="ARBA" id="ARBA00022475"/>
    </source>
</evidence>
<dbReference type="GO" id="GO:0005886">
    <property type="term" value="C:plasma membrane"/>
    <property type="evidence" value="ECO:0007669"/>
    <property type="project" value="UniProtKB-SubCell"/>
</dbReference>
<dbReference type="Pfam" id="PF13853">
    <property type="entry name" value="7tm_4"/>
    <property type="match status" value="1"/>
</dbReference>
<evidence type="ECO:0000313" key="12">
    <source>
        <dbReference type="EMBL" id="DBA20739.1"/>
    </source>
</evidence>
<evidence type="ECO:0000256" key="4">
    <source>
        <dbReference type="ARBA" id="ARBA00022725"/>
    </source>
</evidence>